<feature type="domain" description="Flagellar basal-body/hook protein C-terminal" evidence="6">
    <location>
        <begin position="361"/>
        <end position="405"/>
    </location>
</feature>
<gene>
    <name evidence="8" type="ORF">B4102_1025</name>
</gene>
<dbReference type="GO" id="GO:0009425">
    <property type="term" value="C:bacterial-type flagellum basal body"/>
    <property type="evidence" value="ECO:0007669"/>
    <property type="project" value="UniProtKB-SubCell"/>
</dbReference>
<dbReference type="Pfam" id="PF22692">
    <property type="entry name" value="LlgE_F_G_D1"/>
    <property type="match status" value="1"/>
</dbReference>
<sequence length="407" mass="43361">MLRSMYSGISGMKNFQTKLDVIGNNIANVNTYGFKKGRVTFKDTMNQTISGASGATDSKGGKNPMQVGLGSTLASIDIVDTQSSLQTTGRSLDLAIDGDGYFIVKNGNSNLYTRAGNFYLDNTGTLVNSDGMKVQQYDSTGNLKDIVVDVNSILPSQLTDAIKIVGNLPKSVSGITEQTQQIEVVDAKGVKHVLELKTSSNNGKTWKLTFEDKSLDAPPANKPDDNKVSINLVYDAANNKWTQNGTKIKLKLNDGTGKAVLSNDINLDLTKLTFGGENLNAVFTPNGQIQGSLESFNIGSKGEVNGVYSNGKVIQLGVLALAKFSNPAGLQKAGNNLLQATVNSGTANYGIPGDGLGTLAPGSLEMSNVDLSEEFTEMIVAQRGFQANTRIITTSDEILQELINLKR</sequence>
<evidence type="ECO:0000256" key="1">
    <source>
        <dbReference type="ARBA" id="ARBA00004117"/>
    </source>
</evidence>
<dbReference type="InterPro" id="IPR020013">
    <property type="entry name" value="Flagellar_FlgE/F/G"/>
</dbReference>
<dbReference type="EMBL" id="LQYN01000073">
    <property type="protein sequence ID" value="KYD00013.1"/>
    <property type="molecule type" value="Genomic_DNA"/>
</dbReference>
<dbReference type="InterPro" id="IPR001444">
    <property type="entry name" value="Flag_bb_rod_N"/>
</dbReference>
<evidence type="ECO:0000256" key="2">
    <source>
        <dbReference type="ARBA" id="ARBA00009677"/>
    </source>
</evidence>
<evidence type="ECO:0000313" key="9">
    <source>
        <dbReference type="Proteomes" id="UP000075666"/>
    </source>
</evidence>
<dbReference type="PANTHER" id="PTHR30435">
    <property type="entry name" value="FLAGELLAR PROTEIN"/>
    <property type="match status" value="1"/>
</dbReference>
<dbReference type="PROSITE" id="PS00588">
    <property type="entry name" value="FLAGELLA_BB_ROD"/>
    <property type="match status" value="1"/>
</dbReference>
<comment type="function">
    <text evidence="4">A flexible structure which links the flagellar filament to the drive apparatus in the basal body.</text>
</comment>
<dbReference type="InterPro" id="IPR053967">
    <property type="entry name" value="LlgE_F_G-like_D1"/>
</dbReference>
<evidence type="ECO:0000313" key="8">
    <source>
        <dbReference type="EMBL" id="KYD00013.1"/>
    </source>
</evidence>
<dbReference type="InterPro" id="IPR019776">
    <property type="entry name" value="Flagellar_basal_body_rod_CS"/>
</dbReference>
<evidence type="ECO:0000259" key="6">
    <source>
        <dbReference type="Pfam" id="PF06429"/>
    </source>
</evidence>
<dbReference type="GO" id="GO:0071978">
    <property type="term" value="P:bacterial-type flagellum-dependent swarming motility"/>
    <property type="evidence" value="ECO:0007669"/>
    <property type="project" value="TreeGrafter"/>
</dbReference>
<keyword evidence="9" id="KW-1185">Reference proteome</keyword>
<dbReference type="PATRIC" id="fig|46224.3.peg.3752"/>
<reference evidence="8 9" key="1">
    <citation type="submission" date="2016-01" db="EMBL/GenBank/DDBJ databases">
        <title>Genome Sequences of Twelve Sporeforming Bacillus Species Isolated from Foods.</title>
        <authorList>
            <person name="Berendsen E.M."/>
            <person name="Wells-Bennik M.H."/>
            <person name="Krawcyk A.O."/>
            <person name="De Jong A."/>
            <person name="Holsappel S."/>
            <person name="Eijlander R.T."/>
            <person name="Kuipers O.P."/>
        </authorList>
    </citation>
    <scope>NUCLEOTIDE SEQUENCE [LARGE SCALE GENOMIC DNA]</scope>
    <source>
        <strain evidence="8 9">B4102</strain>
    </source>
</reference>
<proteinExistence type="inferred from homology"/>
<dbReference type="RefSeq" id="WP_066233063.1">
    <property type="nucleotide sequence ID" value="NZ_JARMRX010000015.1"/>
</dbReference>
<feature type="domain" description="Flagellar hook protein FlgE/F/G-like D1" evidence="7">
    <location>
        <begin position="95"/>
        <end position="149"/>
    </location>
</feature>
<evidence type="ECO:0000259" key="5">
    <source>
        <dbReference type="Pfam" id="PF00460"/>
    </source>
</evidence>
<comment type="similarity">
    <text evidence="2 4">Belongs to the flagella basal body rod proteins family.</text>
</comment>
<dbReference type="NCBIfam" id="TIGR03506">
    <property type="entry name" value="FlgEFG_subfam"/>
    <property type="match status" value="1"/>
</dbReference>
<comment type="subcellular location">
    <subcellularLocation>
        <location evidence="1 4">Bacterial flagellum basal body</location>
    </subcellularLocation>
</comment>
<dbReference type="InterPro" id="IPR037925">
    <property type="entry name" value="FlgE/F/G-like"/>
</dbReference>
<dbReference type="PANTHER" id="PTHR30435:SF1">
    <property type="entry name" value="FLAGELLAR HOOK PROTEIN FLGE"/>
    <property type="match status" value="1"/>
</dbReference>
<name>A0A150KN96_9BACI</name>
<dbReference type="GO" id="GO:0009424">
    <property type="term" value="C:bacterial-type flagellum hook"/>
    <property type="evidence" value="ECO:0007669"/>
    <property type="project" value="TreeGrafter"/>
</dbReference>
<comment type="caution">
    <text evidence="8">The sequence shown here is derived from an EMBL/GenBank/DDBJ whole genome shotgun (WGS) entry which is preliminary data.</text>
</comment>
<organism evidence="8 9">
    <name type="scientific">Heyndrickxia sporothermodurans</name>
    <dbReference type="NCBI Taxonomy" id="46224"/>
    <lineage>
        <taxon>Bacteria</taxon>
        <taxon>Bacillati</taxon>
        <taxon>Bacillota</taxon>
        <taxon>Bacilli</taxon>
        <taxon>Bacillales</taxon>
        <taxon>Bacillaceae</taxon>
        <taxon>Heyndrickxia</taxon>
    </lineage>
</organism>
<dbReference type="InterPro" id="IPR010930">
    <property type="entry name" value="Flg_bb/hook_C_dom"/>
</dbReference>
<dbReference type="Proteomes" id="UP000075666">
    <property type="component" value="Unassembled WGS sequence"/>
</dbReference>
<keyword evidence="3 4" id="KW-0975">Bacterial flagellum</keyword>
<dbReference type="STRING" id="46224.B4102_1025"/>
<feature type="domain" description="Flagellar basal body rod protein N-terminal" evidence="5">
    <location>
        <begin position="5"/>
        <end position="35"/>
    </location>
</feature>
<evidence type="ECO:0000259" key="7">
    <source>
        <dbReference type="Pfam" id="PF22692"/>
    </source>
</evidence>
<dbReference type="OrthoDB" id="9804559at2"/>
<accession>A0A150KN96</accession>
<dbReference type="Pfam" id="PF00460">
    <property type="entry name" value="Flg_bb_rod"/>
    <property type="match status" value="1"/>
</dbReference>
<dbReference type="GO" id="GO:0005829">
    <property type="term" value="C:cytosol"/>
    <property type="evidence" value="ECO:0007669"/>
    <property type="project" value="TreeGrafter"/>
</dbReference>
<evidence type="ECO:0000256" key="3">
    <source>
        <dbReference type="ARBA" id="ARBA00023143"/>
    </source>
</evidence>
<dbReference type="Pfam" id="PF06429">
    <property type="entry name" value="Flg_bbr_C"/>
    <property type="match status" value="1"/>
</dbReference>
<evidence type="ECO:0000256" key="4">
    <source>
        <dbReference type="RuleBase" id="RU362116"/>
    </source>
</evidence>
<dbReference type="AlphaFoldDB" id="A0A150KN96"/>
<protein>
    <recommendedName>
        <fullName evidence="4">Flagellar hook protein FlgE</fullName>
    </recommendedName>
</protein>
<dbReference type="SUPFAM" id="SSF117143">
    <property type="entry name" value="Flagellar hook protein flgE"/>
    <property type="match status" value="1"/>
</dbReference>